<proteinExistence type="predicted"/>
<dbReference type="RefSeq" id="WP_340341905.1">
    <property type="nucleotide sequence ID" value="NZ_JBBKZT010000003.1"/>
</dbReference>
<dbReference type="Pfam" id="PF07302">
    <property type="entry name" value="AroM"/>
    <property type="match status" value="1"/>
</dbReference>
<dbReference type="Proteomes" id="UP001385892">
    <property type="component" value="Unassembled WGS sequence"/>
</dbReference>
<evidence type="ECO:0000313" key="1">
    <source>
        <dbReference type="EMBL" id="MEJ8846763.1"/>
    </source>
</evidence>
<accession>A0ABU8WGY4</accession>
<reference evidence="1 2" key="1">
    <citation type="submission" date="2024-03" db="EMBL/GenBank/DDBJ databases">
        <title>Novel species of the genus Variovorax.</title>
        <authorList>
            <person name="Liu Q."/>
            <person name="Xin Y.-H."/>
        </authorList>
    </citation>
    <scope>NUCLEOTIDE SEQUENCE [LARGE SCALE GENOMIC DNA]</scope>
    <source>
        <strain evidence="1 2">KACC 18900</strain>
    </source>
</reference>
<protein>
    <submittedName>
        <fullName evidence="1">AroM family protein</fullName>
    </submittedName>
</protein>
<name>A0ABU8WGY4_9BURK</name>
<dbReference type="EMBL" id="JBBKZT010000003">
    <property type="protein sequence ID" value="MEJ8846763.1"/>
    <property type="molecule type" value="Genomic_DNA"/>
</dbReference>
<evidence type="ECO:0000313" key="2">
    <source>
        <dbReference type="Proteomes" id="UP001385892"/>
    </source>
</evidence>
<gene>
    <name evidence="1" type="ORF">WKW82_08885</name>
</gene>
<organism evidence="1 2">
    <name type="scientific">Variovorax rhizosphaerae</name>
    <dbReference type="NCBI Taxonomy" id="1836200"/>
    <lineage>
        <taxon>Bacteria</taxon>
        <taxon>Pseudomonadati</taxon>
        <taxon>Pseudomonadota</taxon>
        <taxon>Betaproteobacteria</taxon>
        <taxon>Burkholderiales</taxon>
        <taxon>Comamonadaceae</taxon>
        <taxon>Variovorax</taxon>
    </lineage>
</organism>
<comment type="caution">
    <text evidence="1">The sequence shown here is derived from an EMBL/GenBank/DDBJ whole genome shotgun (WGS) entry which is preliminary data.</text>
</comment>
<dbReference type="InterPro" id="IPR010843">
    <property type="entry name" value="Uncharacterised_AroM"/>
</dbReference>
<sequence>MPRFQLALLTIGQSPRPDMTQAIRDALPAHVAVSERGLLDGMTRVEVEQRFAPLIGSAPLITRLRDGSTVALGAGAVESALQSAIDACELEGADAIVILCTGRFPALRARRAWLVEPDLLVPAVVASLVGEKMLGILAPLQEQIGMVMEKWAELPGRCTADAASPYGPDQALVEAAIRLREQGASALVLDCMGYNAAHKATLERHEIGLPVFVSASVLASALAVPF</sequence>
<keyword evidence="2" id="KW-1185">Reference proteome</keyword>
<dbReference type="NCBIfam" id="NF007788">
    <property type="entry name" value="PRK10481.1"/>
    <property type="match status" value="1"/>
</dbReference>